<accession>A0A6V3YT27</accession>
<dbReference type="EMBL" id="HBKO01015167">
    <property type="protein sequence ID" value="CAE2211932.1"/>
    <property type="molecule type" value="Transcribed_RNA"/>
</dbReference>
<evidence type="ECO:0000313" key="2">
    <source>
        <dbReference type="EMBL" id="CAE2211932.1"/>
    </source>
</evidence>
<evidence type="ECO:0000256" key="1">
    <source>
        <dbReference type="SAM" id="MobiDB-lite"/>
    </source>
</evidence>
<proteinExistence type="predicted"/>
<gene>
    <name evidence="2" type="ORF">CPOL0286_LOCUS6881</name>
</gene>
<feature type="region of interest" description="Disordered" evidence="1">
    <location>
        <begin position="91"/>
        <end position="113"/>
    </location>
</feature>
<sequence length="131" mass="14865">MPLTMDELKDIRDECMADDIDIPDEAVSWVKSEAVKYFDSGGTWLPRESGLEGAEVHAWYDVNQRQFESTDTDTMMDALSMALFKVTGDEEFKKDAPQQEVPKPSESKEHEPELKYHVNQLAEGVFDDSCA</sequence>
<organism evidence="2">
    <name type="scientific">Prymnesium polylepis</name>
    <dbReference type="NCBI Taxonomy" id="72548"/>
    <lineage>
        <taxon>Eukaryota</taxon>
        <taxon>Haptista</taxon>
        <taxon>Haptophyta</taxon>
        <taxon>Prymnesiophyceae</taxon>
        <taxon>Prymnesiales</taxon>
        <taxon>Prymnesiaceae</taxon>
        <taxon>Prymnesium</taxon>
    </lineage>
</organism>
<protein>
    <submittedName>
        <fullName evidence="2">Uncharacterized protein</fullName>
    </submittedName>
</protein>
<reference evidence="2" key="1">
    <citation type="submission" date="2021-01" db="EMBL/GenBank/DDBJ databases">
        <authorList>
            <person name="Corre E."/>
            <person name="Pelletier E."/>
            <person name="Niang G."/>
            <person name="Scheremetjew M."/>
            <person name="Finn R."/>
            <person name="Kale V."/>
            <person name="Holt S."/>
            <person name="Cochrane G."/>
            <person name="Meng A."/>
            <person name="Brown T."/>
            <person name="Cohen L."/>
        </authorList>
    </citation>
    <scope>NUCLEOTIDE SEQUENCE</scope>
    <source>
        <strain evidence="2">UIO037</strain>
    </source>
</reference>
<name>A0A6V3YT27_9EUKA</name>
<dbReference type="AlphaFoldDB" id="A0A6V3YT27"/>